<proteinExistence type="predicted"/>
<gene>
    <name evidence="1" type="ORF">A3860_12415</name>
</gene>
<evidence type="ECO:0000313" key="2">
    <source>
        <dbReference type="Proteomes" id="UP000192796"/>
    </source>
</evidence>
<reference evidence="1 2" key="1">
    <citation type="submission" date="2016-03" db="EMBL/GenBank/DDBJ databases">
        <title>Niastella vici sp. nov., isolated from farmland soil.</title>
        <authorList>
            <person name="Chen L."/>
            <person name="Wang D."/>
            <person name="Yang S."/>
            <person name="Wang G."/>
        </authorList>
    </citation>
    <scope>NUCLEOTIDE SEQUENCE [LARGE SCALE GENOMIC DNA]</scope>
    <source>
        <strain evidence="1 2">DJ57</strain>
    </source>
</reference>
<name>A0A1V9G6V0_9BACT</name>
<dbReference type="STRING" id="1703345.A3860_12415"/>
<comment type="caution">
    <text evidence="1">The sequence shown here is derived from an EMBL/GenBank/DDBJ whole genome shotgun (WGS) entry which is preliminary data.</text>
</comment>
<dbReference type="Proteomes" id="UP000192796">
    <property type="component" value="Unassembled WGS sequence"/>
</dbReference>
<organism evidence="1 2">
    <name type="scientific">Niastella vici</name>
    <dbReference type="NCBI Taxonomy" id="1703345"/>
    <lineage>
        <taxon>Bacteria</taxon>
        <taxon>Pseudomonadati</taxon>
        <taxon>Bacteroidota</taxon>
        <taxon>Chitinophagia</taxon>
        <taxon>Chitinophagales</taxon>
        <taxon>Chitinophagaceae</taxon>
        <taxon>Niastella</taxon>
    </lineage>
</organism>
<dbReference type="AlphaFoldDB" id="A0A1V9G6V0"/>
<dbReference type="EMBL" id="LVYD01000002">
    <property type="protein sequence ID" value="OQP66300.1"/>
    <property type="molecule type" value="Genomic_DNA"/>
</dbReference>
<sequence length="271" mass="29716">MSFQTTRRFFFHRAQAPFFLPPRASAILIIMLRKVSVYLPVLVSLLFTACQKELPVSINDYKTLGSSAHDLLSSAVYTALRIEINYLPGYEPDNASLNNLRIFLQNYLNKPDGIVIATNLIAASGKTALSLSDIVAIEKKNRLEFTEGNTIAVHILIVDADYTDSNDLGISYWNTSFCLFGKAIYANSGNSAQVSRTNLLSTLLEHEFGHLLGLVGQGSPEQSPHHDALNSLHCSNSNCLMYSLIETNPVSAVIPSFDADCLADLRANGSK</sequence>
<keyword evidence="2" id="KW-1185">Reference proteome</keyword>
<evidence type="ECO:0008006" key="3">
    <source>
        <dbReference type="Google" id="ProtNLM"/>
    </source>
</evidence>
<evidence type="ECO:0000313" key="1">
    <source>
        <dbReference type="EMBL" id="OQP66300.1"/>
    </source>
</evidence>
<dbReference type="SUPFAM" id="SSF55486">
    <property type="entry name" value="Metalloproteases ('zincins'), catalytic domain"/>
    <property type="match status" value="1"/>
</dbReference>
<accession>A0A1V9G6V0</accession>
<protein>
    <recommendedName>
        <fullName evidence="3">Membrane metalloprotease</fullName>
    </recommendedName>
</protein>